<dbReference type="Gene3D" id="1.10.565.10">
    <property type="entry name" value="Retinoid X Receptor"/>
    <property type="match status" value="1"/>
</dbReference>
<keyword evidence="5 9" id="KW-0238">DNA-binding</keyword>
<evidence type="ECO:0000256" key="2">
    <source>
        <dbReference type="ARBA" id="ARBA00022771"/>
    </source>
</evidence>
<dbReference type="GO" id="GO:0003707">
    <property type="term" value="F:nuclear steroid receptor activity"/>
    <property type="evidence" value="ECO:0007669"/>
    <property type="project" value="InterPro"/>
</dbReference>
<dbReference type="GO" id="GO:0043565">
    <property type="term" value="F:sequence-specific DNA binding"/>
    <property type="evidence" value="ECO:0007669"/>
    <property type="project" value="InterPro"/>
</dbReference>
<dbReference type="Pfam" id="PF00105">
    <property type="entry name" value="zf-C4"/>
    <property type="match status" value="1"/>
</dbReference>
<dbReference type="FunFam" id="1.10.565.10:FF:000083">
    <property type="entry name" value="Predicted protein"/>
    <property type="match status" value="1"/>
</dbReference>
<dbReference type="InterPro" id="IPR013088">
    <property type="entry name" value="Znf_NHR/GATA"/>
</dbReference>
<dbReference type="InterPro" id="IPR050274">
    <property type="entry name" value="Nuclear_hormone_rcpt_NR2"/>
</dbReference>
<feature type="domain" description="Nuclear receptor" evidence="11">
    <location>
        <begin position="15"/>
        <end position="90"/>
    </location>
</feature>
<dbReference type="PANTHER" id="PTHR24083">
    <property type="entry name" value="NUCLEAR HORMONE RECEPTOR"/>
    <property type="match status" value="1"/>
</dbReference>
<sequence>MDSDYRIQAVDRKPIILCRVCGDRSSGKHYGVFTCDGCRGFFKRSIRRNLTYQCKERGNCTVDVTRRNQCQACRLKKCFAVKMNKDAVQHERAPRSSQVVPVAPACSMLSGMYEQPPGQASEQQLVYHKSDSSAEAKRQCSPDSEADHTTPENHKRCFSPPASLSQYHGQNNNQSPESSKKRSFLSIESLIETKDDVRQASVGNAHPSQNHVKDDNTDGPSAVYPHSPETLYESAVHLLYMSVTWARNIPTFLDLPFRDQAILLEEGWSELFVLSAAQFSLPVEMGPLLSAAGLQVDKAPTDKIVAGMADIRLLQNIIARFRRVQIDSTEYACLKAIVLFKPDLRGLRAPHMVERLQDQAQGMLGEYCRSKNPEQQVRFGKLLLMLPSLRSVSPKTIEDLFFRGALDNVPIERMLCDMFKSS</sequence>
<comment type="caution">
    <text evidence="13">The sequence shown here is derived from an EMBL/GenBank/DDBJ whole genome shotgun (WGS) entry which is preliminary data.</text>
</comment>
<evidence type="ECO:0000256" key="8">
    <source>
        <dbReference type="ARBA" id="ARBA00023242"/>
    </source>
</evidence>
<dbReference type="GO" id="GO:0005634">
    <property type="term" value="C:nucleus"/>
    <property type="evidence" value="ECO:0007669"/>
    <property type="project" value="UniProtKB-SubCell"/>
</dbReference>
<evidence type="ECO:0000256" key="6">
    <source>
        <dbReference type="ARBA" id="ARBA00023163"/>
    </source>
</evidence>
<feature type="domain" description="NR LBD" evidence="12">
    <location>
        <begin position="186"/>
        <end position="422"/>
    </location>
</feature>
<gene>
    <name evidence="13" type="ORF">P5673_009193</name>
</gene>
<dbReference type="CDD" id="cd07164">
    <property type="entry name" value="NR_DBD_PNR_like_1"/>
    <property type="match status" value="1"/>
</dbReference>
<dbReference type="SUPFAM" id="SSF57716">
    <property type="entry name" value="Glucocorticoid receptor-like (DNA-binding domain)"/>
    <property type="match status" value="1"/>
</dbReference>
<dbReference type="InterPro" id="IPR001723">
    <property type="entry name" value="Nuclear_hrmn_rcpt"/>
</dbReference>
<name>A0AAD9QS92_ACRCE</name>
<dbReference type="InterPro" id="IPR000536">
    <property type="entry name" value="Nucl_hrmn_rcpt_lig-bd"/>
</dbReference>
<evidence type="ECO:0000256" key="7">
    <source>
        <dbReference type="ARBA" id="ARBA00023170"/>
    </source>
</evidence>
<evidence type="ECO:0000259" key="12">
    <source>
        <dbReference type="PROSITE" id="PS51843"/>
    </source>
</evidence>
<dbReference type="CDD" id="cd06950">
    <property type="entry name" value="NR_LBD_Tlx_PNR_like"/>
    <property type="match status" value="1"/>
</dbReference>
<dbReference type="PROSITE" id="PS00031">
    <property type="entry name" value="NUCLEAR_REC_DBD_1"/>
    <property type="match status" value="1"/>
</dbReference>
<keyword evidence="6 9" id="KW-0804">Transcription</keyword>
<evidence type="ECO:0000256" key="10">
    <source>
        <dbReference type="SAM" id="MobiDB-lite"/>
    </source>
</evidence>
<evidence type="ECO:0000313" key="13">
    <source>
        <dbReference type="EMBL" id="KAK2566564.1"/>
    </source>
</evidence>
<feature type="compositionally biased region" description="Polar residues" evidence="10">
    <location>
        <begin position="162"/>
        <end position="177"/>
    </location>
</feature>
<keyword evidence="1 9" id="KW-0479">Metal-binding</keyword>
<reference evidence="13" key="1">
    <citation type="journal article" date="2023" name="G3 (Bethesda)">
        <title>Whole genome assembly and annotation of the endangered Caribbean coral Acropora cervicornis.</title>
        <authorList>
            <person name="Selwyn J.D."/>
            <person name="Vollmer S.V."/>
        </authorList>
    </citation>
    <scope>NUCLEOTIDE SEQUENCE</scope>
    <source>
        <strain evidence="13">K2</strain>
    </source>
</reference>
<reference evidence="13" key="2">
    <citation type="journal article" date="2023" name="Science">
        <title>Genomic signatures of disease resistance in endangered staghorn corals.</title>
        <authorList>
            <person name="Vollmer S.V."/>
            <person name="Selwyn J.D."/>
            <person name="Despard B.A."/>
            <person name="Roesel C.L."/>
        </authorList>
    </citation>
    <scope>NUCLEOTIDE SEQUENCE</scope>
    <source>
        <strain evidence="13">K2</strain>
    </source>
</reference>
<comment type="similarity">
    <text evidence="9">Belongs to the nuclear hormone receptor family.</text>
</comment>
<proteinExistence type="inferred from homology"/>
<dbReference type="InterPro" id="IPR001628">
    <property type="entry name" value="Znf_hrmn_rcpt"/>
</dbReference>
<evidence type="ECO:0000259" key="11">
    <source>
        <dbReference type="PROSITE" id="PS51030"/>
    </source>
</evidence>
<dbReference type="PROSITE" id="PS51030">
    <property type="entry name" value="NUCLEAR_REC_DBD_2"/>
    <property type="match status" value="1"/>
</dbReference>
<dbReference type="Proteomes" id="UP001249851">
    <property type="component" value="Unassembled WGS sequence"/>
</dbReference>
<evidence type="ECO:0000256" key="5">
    <source>
        <dbReference type="ARBA" id="ARBA00023125"/>
    </source>
</evidence>
<keyword evidence="3 9" id="KW-0862">Zinc</keyword>
<protein>
    <submittedName>
        <fullName evidence="13">Nuclear receptor subfamily 2 group E member 1</fullName>
    </submittedName>
</protein>
<keyword evidence="2 9" id="KW-0863">Zinc-finger</keyword>
<evidence type="ECO:0000256" key="4">
    <source>
        <dbReference type="ARBA" id="ARBA00023015"/>
    </source>
</evidence>
<dbReference type="PROSITE" id="PS51843">
    <property type="entry name" value="NR_LBD"/>
    <property type="match status" value="1"/>
</dbReference>
<evidence type="ECO:0000256" key="9">
    <source>
        <dbReference type="RuleBase" id="RU004334"/>
    </source>
</evidence>
<accession>A0AAD9QS92</accession>
<evidence type="ECO:0000256" key="3">
    <source>
        <dbReference type="ARBA" id="ARBA00022833"/>
    </source>
</evidence>
<dbReference type="SMART" id="SM00430">
    <property type="entry name" value="HOLI"/>
    <property type="match status" value="1"/>
</dbReference>
<dbReference type="SMART" id="SM00399">
    <property type="entry name" value="ZnF_C4"/>
    <property type="match status" value="1"/>
</dbReference>
<dbReference type="PRINTS" id="PR00545">
    <property type="entry name" value="RETINOIDXR"/>
</dbReference>
<feature type="region of interest" description="Disordered" evidence="10">
    <location>
        <begin position="196"/>
        <end position="219"/>
    </location>
</feature>
<keyword evidence="7 9" id="KW-0675">Receptor</keyword>
<dbReference type="GO" id="GO:0008270">
    <property type="term" value="F:zinc ion binding"/>
    <property type="evidence" value="ECO:0007669"/>
    <property type="project" value="UniProtKB-KW"/>
</dbReference>
<keyword evidence="14" id="KW-1185">Reference proteome</keyword>
<keyword evidence="4 9" id="KW-0805">Transcription regulation</keyword>
<keyword evidence="8 9" id="KW-0539">Nucleus</keyword>
<feature type="compositionally biased region" description="Basic and acidic residues" evidence="10">
    <location>
        <begin position="128"/>
        <end position="155"/>
    </location>
</feature>
<evidence type="ECO:0000256" key="1">
    <source>
        <dbReference type="ARBA" id="ARBA00022723"/>
    </source>
</evidence>
<dbReference type="PRINTS" id="PR00398">
    <property type="entry name" value="STRDHORMONER"/>
</dbReference>
<evidence type="ECO:0000313" key="14">
    <source>
        <dbReference type="Proteomes" id="UP001249851"/>
    </source>
</evidence>
<dbReference type="Gene3D" id="3.30.50.10">
    <property type="entry name" value="Erythroid Transcription Factor GATA-1, subunit A"/>
    <property type="match status" value="1"/>
</dbReference>
<dbReference type="SUPFAM" id="SSF48508">
    <property type="entry name" value="Nuclear receptor ligand-binding domain"/>
    <property type="match status" value="1"/>
</dbReference>
<dbReference type="FunFam" id="3.30.50.10:FF:000058">
    <property type="entry name" value="Nuclear Hormone Receptor family"/>
    <property type="match status" value="1"/>
</dbReference>
<organism evidence="13 14">
    <name type="scientific">Acropora cervicornis</name>
    <name type="common">Staghorn coral</name>
    <dbReference type="NCBI Taxonomy" id="6130"/>
    <lineage>
        <taxon>Eukaryota</taxon>
        <taxon>Metazoa</taxon>
        <taxon>Cnidaria</taxon>
        <taxon>Anthozoa</taxon>
        <taxon>Hexacorallia</taxon>
        <taxon>Scleractinia</taxon>
        <taxon>Astrocoeniina</taxon>
        <taxon>Acroporidae</taxon>
        <taxon>Acropora</taxon>
    </lineage>
</organism>
<dbReference type="AlphaFoldDB" id="A0AAD9QS92"/>
<dbReference type="EMBL" id="JARQWQ010000016">
    <property type="protein sequence ID" value="KAK2566564.1"/>
    <property type="molecule type" value="Genomic_DNA"/>
</dbReference>
<dbReference type="PRINTS" id="PR00047">
    <property type="entry name" value="STROIDFINGER"/>
</dbReference>
<dbReference type="InterPro" id="IPR035500">
    <property type="entry name" value="NHR-like_dom_sf"/>
</dbReference>
<feature type="region of interest" description="Disordered" evidence="10">
    <location>
        <begin position="113"/>
        <end position="183"/>
    </location>
</feature>
<dbReference type="InterPro" id="IPR000003">
    <property type="entry name" value="Retinoid-X_rcpt/HNF4"/>
</dbReference>
<dbReference type="Pfam" id="PF00104">
    <property type="entry name" value="Hormone_recep"/>
    <property type="match status" value="1"/>
</dbReference>
<comment type="subcellular location">
    <subcellularLocation>
        <location evidence="9">Nucleus</location>
    </subcellularLocation>
</comment>